<evidence type="ECO:0000256" key="4">
    <source>
        <dbReference type="ARBA" id="ARBA00023212"/>
    </source>
</evidence>
<evidence type="ECO:0000256" key="2">
    <source>
        <dbReference type="ARBA" id="ARBA00004245"/>
    </source>
</evidence>
<dbReference type="Pfam" id="PF14886">
    <property type="entry name" value="FAM183"/>
    <property type="match status" value="1"/>
</dbReference>
<reference evidence="7" key="1">
    <citation type="submission" date="2021-02" db="EMBL/GenBank/DDBJ databases">
        <title>Comparative genomics reveals that relaxation of natural selection precedes convergent phenotypic evolution of cavefish.</title>
        <authorList>
            <person name="Peng Z."/>
        </authorList>
    </citation>
    <scope>NUCLEOTIDE SEQUENCE</scope>
    <source>
        <tissue evidence="7">Muscle</tissue>
    </source>
</reference>
<evidence type="ECO:0000313" key="7">
    <source>
        <dbReference type="EMBL" id="KAI7807309.1"/>
    </source>
</evidence>
<name>A0A9W7WS48_TRIRA</name>
<protein>
    <recommendedName>
        <fullName evidence="9">Protein FAM183A</fullName>
    </recommendedName>
</protein>
<comment type="caution">
    <text evidence="7">The sequence shown here is derived from an EMBL/GenBank/DDBJ whole genome shotgun (WGS) entry which is preliminary data.</text>
</comment>
<evidence type="ECO:0000256" key="1">
    <source>
        <dbReference type="ARBA" id="ARBA00004138"/>
    </source>
</evidence>
<evidence type="ECO:0000256" key="3">
    <source>
        <dbReference type="ARBA" id="ARBA00022490"/>
    </source>
</evidence>
<dbReference type="Proteomes" id="UP001059041">
    <property type="component" value="Linkage Group LG7"/>
</dbReference>
<comment type="similarity">
    <text evidence="6">Belongs to the CFAP144 family.</text>
</comment>
<evidence type="ECO:0000256" key="6">
    <source>
        <dbReference type="ARBA" id="ARBA00034777"/>
    </source>
</evidence>
<dbReference type="GO" id="GO:0005856">
    <property type="term" value="C:cytoskeleton"/>
    <property type="evidence" value="ECO:0007669"/>
    <property type="project" value="UniProtKB-SubCell"/>
</dbReference>
<proteinExistence type="inferred from homology"/>
<gene>
    <name evidence="7" type="ORF">IRJ41_001665</name>
</gene>
<comment type="subcellular location">
    <subcellularLocation>
        <location evidence="1">Cell projection</location>
        <location evidence="1">Cilium</location>
    </subcellularLocation>
    <subcellularLocation>
        <location evidence="2">Cytoplasm</location>
        <location evidence="2">Cytoskeleton</location>
    </subcellularLocation>
</comment>
<keyword evidence="3" id="KW-0963">Cytoplasm</keyword>
<organism evidence="7 8">
    <name type="scientific">Triplophysa rosa</name>
    <name type="common">Cave loach</name>
    <dbReference type="NCBI Taxonomy" id="992332"/>
    <lineage>
        <taxon>Eukaryota</taxon>
        <taxon>Metazoa</taxon>
        <taxon>Chordata</taxon>
        <taxon>Craniata</taxon>
        <taxon>Vertebrata</taxon>
        <taxon>Euteleostomi</taxon>
        <taxon>Actinopterygii</taxon>
        <taxon>Neopterygii</taxon>
        <taxon>Teleostei</taxon>
        <taxon>Ostariophysi</taxon>
        <taxon>Cypriniformes</taxon>
        <taxon>Nemacheilidae</taxon>
        <taxon>Triplophysa</taxon>
    </lineage>
</organism>
<keyword evidence="5" id="KW-0966">Cell projection</keyword>
<keyword evidence="4" id="KW-0206">Cytoskeleton</keyword>
<dbReference type="AlphaFoldDB" id="A0A9W7WS48"/>
<dbReference type="PANTHER" id="PTHR33865">
    <property type="entry name" value="PROTEIN FAM183B"/>
    <property type="match status" value="1"/>
</dbReference>
<dbReference type="InterPro" id="IPR029214">
    <property type="entry name" value="CFAP144"/>
</dbReference>
<dbReference type="GO" id="GO:0097546">
    <property type="term" value="C:ciliary base"/>
    <property type="evidence" value="ECO:0007669"/>
    <property type="project" value="TreeGrafter"/>
</dbReference>
<evidence type="ECO:0000256" key="5">
    <source>
        <dbReference type="ARBA" id="ARBA00023273"/>
    </source>
</evidence>
<accession>A0A9W7WS48</accession>
<evidence type="ECO:0008006" key="9">
    <source>
        <dbReference type="Google" id="ProtNLM"/>
    </source>
</evidence>
<dbReference type="PANTHER" id="PTHR33865:SF3">
    <property type="entry name" value="PROTEIN FAM183B"/>
    <property type="match status" value="1"/>
</dbReference>
<dbReference type="EMBL" id="JAFHDT010000007">
    <property type="protein sequence ID" value="KAI7807309.1"/>
    <property type="molecule type" value="Genomic_DNA"/>
</dbReference>
<evidence type="ECO:0000313" key="8">
    <source>
        <dbReference type="Proteomes" id="UP001059041"/>
    </source>
</evidence>
<keyword evidence="8" id="KW-1185">Reference proteome</keyword>
<sequence>MSKPKEKEPVDIVHQNAIHVETIMKELRHQKLHTEFNINPFKKLHILTDKPMSEVSRGKEEEDPAFLQIIHGARLEPTKKYTHPQTEAQEIGWISSPLLVSDRNDRRLNFPRQNSEITKYMDAAWRLKEQTQNLGKERLCMSTGGRAHKTDPCVKAGHLKHTAFLSRCDTDWKRAGRLIKRTLAFRRGHHCNCGGNVTLASINPEGIHKSAVRTQPGFSASFNARPKDQRLCIAAGVPAEWNCERTVKDWKLCISYCVRCRLRWFGMALPTSTAQTDSDPSRACLEKDPETCSIVSV</sequence>